<dbReference type="SUPFAM" id="SSF50129">
    <property type="entry name" value="GroES-like"/>
    <property type="match status" value="1"/>
</dbReference>
<gene>
    <name evidence="7" type="ORF">PV04_05699</name>
</gene>
<dbReference type="AlphaFoldDB" id="A0A0D2FE84"/>
<keyword evidence="4" id="KW-0862">Zinc</keyword>
<dbReference type="STRING" id="5601.A0A0D2FE84"/>
<name>A0A0D2FE84_9EURO</name>
<dbReference type="GO" id="GO:0005737">
    <property type="term" value="C:cytoplasm"/>
    <property type="evidence" value="ECO:0007669"/>
    <property type="project" value="TreeGrafter"/>
</dbReference>
<evidence type="ECO:0000256" key="2">
    <source>
        <dbReference type="ARBA" id="ARBA00008072"/>
    </source>
</evidence>
<keyword evidence="3" id="KW-0479">Metal-binding</keyword>
<comment type="cofactor">
    <cofactor evidence="1">
        <name>Zn(2+)</name>
        <dbReference type="ChEBI" id="CHEBI:29105"/>
    </cofactor>
</comment>
<evidence type="ECO:0000256" key="3">
    <source>
        <dbReference type="ARBA" id="ARBA00022723"/>
    </source>
</evidence>
<evidence type="ECO:0000256" key="1">
    <source>
        <dbReference type="ARBA" id="ARBA00001947"/>
    </source>
</evidence>
<comment type="similarity">
    <text evidence="2">Belongs to the zinc-containing alcohol dehydrogenase family.</text>
</comment>
<dbReference type="Gene3D" id="3.90.180.10">
    <property type="entry name" value="Medium-chain alcohol dehydrogenases, catalytic domain"/>
    <property type="match status" value="1"/>
</dbReference>
<keyword evidence="5" id="KW-0560">Oxidoreductase</keyword>
<dbReference type="InterPro" id="IPR020843">
    <property type="entry name" value="ER"/>
</dbReference>
<dbReference type="Pfam" id="PF00107">
    <property type="entry name" value="ADH_zinc_N"/>
    <property type="match status" value="1"/>
</dbReference>
<sequence length="373" mass="40281">MRAARCYGKKDIRLEDVPVPEVGPSECLVEVEWCGVCGSDLHEYLHGSLVASIGVEGSVVMGHEFCGRIKVAPEGSKLRVGQAVMVDPHYYCGKCPDCVSGNDHLCGQLAFLGLGVKGGGGLSEFVAVEESHCYPLPNEVSLEFAAVIEPLVVCYHAMKASGMALRGKDVLVVGGGPIGIAMVSMLRTQGVKSILLSEPTAKRMQQAKGLVDRIIDPRKEKVGDACRDLTNGRGVDVAFDCAGVQPGLEAALDALKPAGVFIGVAIWDTPISIPFMQFFLKEIKFSSSCCYNANDFRETMELVANGMLRMISPTSYMSTLLNDSTKGQVKNYEQMVTTRIALEDTVRGGFEELINNKDNHVKILISPKRTSNE</sequence>
<evidence type="ECO:0000256" key="5">
    <source>
        <dbReference type="ARBA" id="ARBA00023002"/>
    </source>
</evidence>
<dbReference type="InterPro" id="IPR036291">
    <property type="entry name" value="NAD(P)-bd_dom_sf"/>
</dbReference>
<accession>A0A0D2FE84</accession>
<protein>
    <submittedName>
        <fullName evidence="7">Chlorophyll synthesis pathway protein BchC</fullName>
    </submittedName>
</protein>
<dbReference type="PANTHER" id="PTHR43161">
    <property type="entry name" value="SORBITOL DEHYDROGENASE"/>
    <property type="match status" value="1"/>
</dbReference>
<dbReference type="GO" id="GO:0046872">
    <property type="term" value="F:metal ion binding"/>
    <property type="evidence" value="ECO:0007669"/>
    <property type="project" value="UniProtKB-KW"/>
</dbReference>
<evidence type="ECO:0000256" key="4">
    <source>
        <dbReference type="ARBA" id="ARBA00022833"/>
    </source>
</evidence>
<evidence type="ECO:0000259" key="6">
    <source>
        <dbReference type="SMART" id="SM00829"/>
    </source>
</evidence>
<dbReference type="InterPro" id="IPR013154">
    <property type="entry name" value="ADH-like_N"/>
</dbReference>
<dbReference type="Pfam" id="PF08240">
    <property type="entry name" value="ADH_N"/>
    <property type="match status" value="1"/>
</dbReference>
<dbReference type="GO" id="GO:0034079">
    <property type="term" value="P:butanediol biosynthetic process"/>
    <property type="evidence" value="ECO:0007669"/>
    <property type="project" value="TreeGrafter"/>
</dbReference>
<dbReference type="InterPro" id="IPR011032">
    <property type="entry name" value="GroES-like_sf"/>
</dbReference>
<dbReference type="Proteomes" id="UP000054266">
    <property type="component" value="Unassembled WGS sequence"/>
</dbReference>
<dbReference type="SMART" id="SM00829">
    <property type="entry name" value="PKS_ER"/>
    <property type="match status" value="1"/>
</dbReference>
<dbReference type="SUPFAM" id="SSF51735">
    <property type="entry name" value="NAD(P)-binding Rossmann-fold domains"/>
    <property type="match status" value="1"/>
</dbReference>
<reference evidence="7 8" key="1">
    <citation type="submission" date="2015-01" db="EMBL/GenBank/DDBJ databases">
        <title>The Genome Sequence of Capronia semiimmersa CBS27337.</title>
        <authorList>
            <consortium name="The Broad Institute Genomics Platform"/>
            <person name="Cuomo C."/>
            <person name="de Hoog S."/>
            <person name="Gorbushina A."/>
            <person name="Stielow B."/>
            <person name="Teixiera M."/>
            <person name="Abouelleil A."/>
            <person name="Chapman S.B."/>
            <person name="Priest M."/>
            <person name="Young S.K."/>
            <person name="Wortman J."/>
            <person name="Nusbaum C."/>
            <person name="Birren B."/>
        </authorList>
    </citation>
    <scope>NUCLEOTIDE SEQUENCE [LARGE SCALE GENOMIC DNA]</scope>
    <source>
        <strain evidence="7 8">CBS 27337</strain>
    </source>
</reference>
<evidence type="ECO:0000313" key="8">
    <source>
        <dbReference type="Proteomes" id="UP000054266"/>
    </source>
</evidence>
<dbReference type="EMBL" id="KN846959">
    <property type="protein sequence ID" value="KIW66363.1"/>
    <property type="molecule type" value="Genomic_DNA"/>
</dbReference>
<dbReference type="PANTHER" id="PTHR43161:SF23">
    <property type="entry name" value="(R,R)-BUTANEDIOL DEHYDROGENASE-RELATED"/>
    <property type="match status" value="1"/>
</dbReference>
<organism evidence="7 8">
    <name type="scientific">Phialophora macrospora</name>
    <dbReference type="NCBI Taxonomy" id="1851006"/>
    <lineage>
        <taxon>Eukaryota</taxon>
        <taxon>Fungi</taxon>
        <taxon>Dikarya</taxon>
        <taxon>Ascomycota</taxon>
        <taxon>Pezizomycotina</taxon>
        <taxon>Eurotiomycetes</taxon>
        <taxon>Chaetothyriomycetidae</taxon>
        <taxon>Chaetothyriales</taxon>
        <taxon>Herpotrichiellaceae</taxon>
        <taxon>Phialophora</taxon>
    </lineage>
</organism>
<proteinExistence type="inferred from homology"/>
<keyword evidence="8" id="KW-1185">Reference proteome</keyword>
<evidence type="ECO:0000313" key="7">
    <source>
        <dbReference type="EMBL" id="KIW66363.1"/>
    </source>
</evidence>
<dbReference type="HOGENOM" id="CLU_026673_11_0_1"/>
<feature type="domain" description="Enoyl reductase (ER)" evidence="6">
    <location>
        <begin position="8"/>
        <end position="321"/>
    </location>
</feature>
<dbReference type="GO" id="GO:0000721">
    <property type="term" value="F:(R,R)-butanediol dehydrogenase activity"/>
    <property type="evidence" value="ECO:0007669"/>
    <property type="project" value="TreeGrafter"/>
</dbReference>
<dbReference type="Gene3D" id="3.40.50.720">
    <property type="entry name" value="NAD(P)-binding Rossmann-like Domain"/>
    <property type="match status" value="1"/>
</dbReference>
<dbReference type="CDD" id="cd08233">
    <property type="entry name" value="butanediol_DH_like"/>
    <property type="match status" value="1"/>
</dbReference>
<dbReference type="InterPro" id="IPR013149">
    <property type="entry name" value="ADH-like_C"/>
</dbReference>